<dbReference type="AlphaFoldDB" id="A0A6N9NIR2"/>
<dbReference type="Pfam" id="PF06727">
    <property type="entry name" value="DUF1207"/>
    <property type="match status" value="1"/>
</dbReference>
<keyword evidence="3" id="KW-1185">Reference proteome</keyword>
<protein>
    <submittedName>
        <fullName evidence="2">DUF1207 domain-containing protein</fullName>
    </submittedName>
</protein>
<proteinExistence type="predicted"/>
<organism evidence="2 3">
    <name type="scientific">Acidiluteibacter ferrifornacis</name>
    <dbReference type="NCBI Taxonomy" id="2692424"/>
    <lineage>
        <taxon>Bacteria</taxon>
        <taxon>Pseudomonadati</taxon>
        <taxon>Bacteroidota</taxon>
        <taxon>Flavobacteriia</taxon>
        <taxon>Flavobacteriales</taxon>
        <taxon>Cryomorphaceae</taxon>
        <taxon>Acidiluteibacter</taxon>
    </lineage>
</organism>
<evidence type="ECO:0000313" key="2">
    <source>
        <dbReference type="EMBL" id="NBG65732.1"/>
    </source>
</evidence>
<dbReference type="EMBL" id="WWNE01000005">
    <property type="protein sequence ID" value="NBG65732.1"/>
    <property type="molecule type" value="Genomic_DNA"/>
</dbReference>
<evidence type="ECO:0000313" key="3">
    <source>
        <dbReference type="Proteomes" id="UP000470771"/>
    </source>
</evidence>
<gene>
    <name evidence="2" type="ORF">GQN54_06355</name>
</gene>
<evidence type="ECO:0000256" key="1">
    <source>
        <dbReference type="SAM" id="SignalP"/>
    </source>
</evidence>
<dbReference type="InterPro" id="IPR009599">
    <property type="entry name" value="DUF1207"/>
</dbReference>
<comment type="caution">
    <text evidence="2">The sequence shown here is derived from an EMBL/GenBank/DDBJ whole genome shotgun (WGS) entry which is preliminary data.</text>
</comment>
<accession>A0A6N9NIR2</accession>
<feature type="chain" id="PRO_5026923092" evidence="1">
    <location>
        <begin position="19"/>
        <end position="276"/>
    </location>
</feature>
<name>A0A6N9NIR2_9FLAO</name>
<dbReference type="RefSeq" id="WP_160632673.1">
    <property type="nucleotide sequence ID" value="NZ_WWNE01000005.1"/>
</dbReference>
<reference evidence="2 3" key="1">
    <citation type="submission" date="2019-12" db="EMBL/GenBank/DDBJ databases">
        <authorList>
            <person name="Zhao J."/>
        </authorList>
    </citation>
    <scope>NUCLEOTIDE SEQUENCE [LARGE SCALE GENOMIC DNA]</scope>
    <source>
        <strain evidence="2 3">S-15</strain>
    </source>
</reference>
<dbReference type="Proteomes" id="UP000470771">
    <property type="component" value="Unassembled WGS sequence"/>
</dbReference>
<sequence>MKHCLLFISLFLALNLQAQYTWMGKRQTNSSIVLDPSEIQMFGTIATVLNQPINEYQYIPFAFGASKSIVSKLIDNNRTWEMVAEFGVFTQFEWTTIDGKQQRNLLNADYKAAFSYVRKQAFSTFRVRFFHVSTHLGDDYIFRNALESHTFNNRNYEQIDFTYYRNLRPNWRVYAGLGSVVRPNIKRRPLSYQIGSQREFLKEKKQFALSCGINLQGFQETSFTPNVKTAFGVAYIQEDNEEPIRLLLEFYSGHLPYSQKEKETIDWLGIGLYFYI</sequence>
<keyword evidence="1" id="KW-0732">Signal</keyword>
<feature type="signal peptide" evidence="1">
    <location>
        <begin position="1"/>
        <end position="18"/>
    </location>
</feature>